<evidence type="ECO:0000313" key="1">
    <source>
        <dbReference type="EMBL" id="BAS27093.1"/>
    </source>
</evidence>
<gene>
    <name evidence="1" type="ORF">LIP_1236</name>
</gene>
<proteinExistence type="predicted"/>
<organism evidence="1 2">
    <name type="scientific">Limnochorda pilosa</name>
    <dbReference type="NCBI Taxonomy" id="1555112"/>
    <lineage>
        <taxon>Bacteria</taxon>
        <taxon>Bacillati</taxon>
        <taxon>Bacillota</taxon>
        <taxon>Limnochordia</taxon>
        <taxon>Limnochordales</taxon>
        <taxon>Limnochordaceae</taxon>
        <taxon>Limnochorda</taxon>
    </lineage>
</organism>
<dbReference type="STRING" id="1555112.LIP_1236"/>
<accession>A0A0K2SJ14</accession>
<keyword evidence="2" id="KW-1185">Reference proteome</keyword>
<dbReference type="KEGG" id="lpil:LIP_1236"/>
<protein>
    <recommendedName>
        <fullName evidence="3">Transposase</fullName>
    </recommendedName>
</protein>
<dbReference type="Proteomes" id="UP000065807">
    <property type="component" value="Chromosome"/>
</dbReference>
<dbReference type="AlphaFoldDB" id="A0A0K2SJ14"/>
<reference evidence="2" key="2">
    <citation type="journal article" date="2016" name="Int. J. Syst. Evol. Microbiol.">
        <title>Complete genome sequence and cell structure of Limnochorda pilosa, a Gram-negative spore-former within the phylum Firmicutes.</title>
        <authorList>
            <person name="Watanabe M."/>
            <person name="Kojima H."/>
            <person name="Fukui M."/>
        </authorList>
    </citation>
    <scope>NUCLEOTIDE SEQUENCE [LARGE SCALE GENOMIC DNA]</scope>
    <source>
        <strain evidence="2">HC45</strain>
    </source>
</reference>
<evidence type="ECO:0000313" key="2">
    <source>
        <dbReference type="Proteomes" id="UP000065807"/>
    </source>
</evidence>
<name>A0A0K2SJ14_LIMPI</name>
<evidence type="ECO:0008006" key="3">
    <source>
        <dbReference type="Google" id="ProtNLM"/>
    </source>
</evidence>
<dbReference type="EMBL" id="AP014924">
    <property type="protein sequence ID" value="BAS27093.1"/>
    <property type="molecule type" value="Genomic_DNA"/>
</dbReference>
<reference evidence="2" key="1">
    <citation type="submission" date="2015-07" db="EMBL/GenBank/DDBJ databases">
        <title>Complete genome sequence and phylogenetic analysis of Limnochorda pilosa.</title>
        <authorList>
            <person name="Watanabe M."/>
            <person name="Kojima H."/>
            <person name="Fukui M."/>
        </authorList>
    </citation>
    <scope>NUCLEOTIDE SEQUENCE [LARGE SCALE GENOMIC DNA]</scope>
    <source>
        <strain evidence="2">HC45</strain>
    </source>
</reference>
<sequence length="112" mass="12650">MSEALLRKGKIDEALQAIRDLPARGRAAREERRKLLAYVENHRDKMIYPELEAQGLPIGSGAVESGCKRVVGKRHKQAGMRWSRPGVGAMLSLAAFRYSRRWDAFWTAKRAA</sequence>